<feature type="transmembrane region" description="Helical" evidence="1">
    <location>
        <begin position="101"/>
        <end position="119"/>
    </location>
</feature>
<feature type="domain" description="VanZ-like" evidence="2">
    <location>
        <begin position="12"/>
        <end position="156"/>
    </location>
</feature>
<dbReference type="Proteomes" id="UP000029453">
    <property type="component" value="Unassembled WGS sequence"/>
</dbReference>
<keyword evidence="1" id="KW-0472">Membrane</keyword>
<dbReference type="EMBL" id="BALG01000244">
    <property type="protein sequence ID" value="GAC43732.1"/>
    <property type="molecule type" value="Genomic_DNA"/>
</dbReference>
<evidence type="ECO:0000313" key="3">
    <source>
        <dbReference type="EMBL" id="GAC43732.1"/>
    </source>
</evidence>
<dbReference type="AlphaFoldDB" id="M9LCE1"/>
<dbReference type="PIRSF" id="PIRSF019083">
    <property type="entry name" value="UCP019083_VanZ"/>
    <property type="match status" value="1"/>
</dbReference>
<name>M9LCE1_PAEPP</name>
<dbReference type="InterPro" id="IPR016747">
    <property type="entry name" value="Phosphotransbutyrylase"/>
</dbReference>
<organism evidence="3 4">
    <name type="scientific">Paenibacillus popilliae ATCC 14706</name>
    <dbReference type="NCBI Taxonomy" id="1212764"/>
    <lineage>
        <taxon>Bacteria</taxon>
        <taxon>Bacillati</taxon>
        <taxon>Bacillota</taxon>
        <taxon>Bacilli</taxon>
        <taxon>Bacillales</taxon>
        <taxon>Paenibacillaceae</taxon>
        <taxon>Paenibacillus</taxon>
    </lineage>
</organism>
<comment type="caution">
    <text evidence="3">The sequence shown here is derived from an EMBL/GenBank/DDBJ whole genome shotgun (WGS) entry which is preliminary data.</text>
</comment>
<evidence type="ECO:0000313" key="4">
    <source>
        <dbReference type="Proteomes" id="UP000029453"/>
    </source>
</evidence>
<reference evidence="3 4" key="1">
    <citation type="submission" date="2012-10" db="EMBL/GenBank/DDBJ databases">
        <title>Draft Genome Sequence of Paenibacillus popilliae ATCC 14706T.</title>
        <authorList>
            <person name="Iiyama K."/>
            <person name="Mori K."/>
            <person name="Mon H."/>
            <person name="Chieda Y."/>
            <person name="Lee J.M."/>
            <person name="Kusakabe T."/>
            <person name="Tashiro K."/>
            <person name="Asano S."/>
            <person name="Yasunaga-Aoki C."/>
            <person name="Shimizu S."/>
        </authorList>
    </citation>
    <scope>NUCLEOTIDE SEQUENCE [LARGE SCALE GENOMIC DNA]</scope>
    <source>
        <strain evidence="3 4">ATCC 14706</strain>
    </source>
</reference>
<feature type="transmembrane region" description="Helical" evidence="1">
    <location>
        <begin position="139"/>
        <end position="159"/>
    </location>
</feature>
<dbReference type="OrthoDB" id="291892at2"/>
<feature type="transmembrane region" description="Helical" evidence="1">
    <location>
        <begin position="75"/>
        <end position="94"/>
    </location>
</feature>
<sequence length="165" mass="18873">MRKKSRLGLLWFILTIAWMAFIFMKSAEPYSVQDIKPALGTFVFEEQLLRYLPRWEFFYDGSLVSWREPYHFVEFFIRKCGHVAEFALLTLLLILTLSPRLRSKGLVAAGSGMIAILYACSDEWHQTFVPGRTGHLADVAVDSIGVALAVAAYSILIAARWRRVR</sequence>
<gene>
    <name evidence="3" type="ORF">PPOP_3132</name>
</gene>
<accession>M9LCE1</accession>
<keyword evidence="1" id="KW-0812">Transmembrane</keyword>
<dbReference type="RefSeq" id="WP_006287432.1">
    <property type="nucleotide sequence ID" value="NZ_BALG01000244.1"/>
</dbReference>
<dbReference type="InterPro" id="IPR006976">
    <property type="entry name" value="VanZ-like"/>
</dbReference>
<feature type="transmembrane region" description="Helical" evidence="1">
    <location>
        <begin position="7"/>
        <end position="24"/>
    </location>
</feature>
<proteinExistence type="predicted"/>
<dbReference type="Pfam" id="PF04892">
    <property type="entry name" value="VanZ"/>
    <property type="match status" value="1"/>
</dbReference>
<keyword evidence="4" id="KW-1185">Reference proteome</keyword>
<evidence type="ECO:0000259" key="2">
    <source>
        <dbReference type="Pfam" id="PF04892"/>
    </source>
</evidence>
<evidence type="ECO:0000256" key="1">
    <source>
        <dbReference type="SAM" id="Phobius"/>
    </source>
</evidence>
<keyword evidence="1" id="KW-1133">Transmembrane helix</keyword>
<dbReference type="NCBIfam" id="NF037970">
    <property type="entry name" value="vanZ_1"/>
    <property type="match status" value="1"/>
</dbReference>
<protein>
    <submittedName>
        <fullName evidence="3">Predicted integral membrane protein</fullName>
    </submittedName>
</protein>